<reference evidence="2 3" key="1">
    <citation type="journal article" date="2011" name="J. Bacteriol.">
        <title>Genome sequence of 'Pedosphaera parvula' Ellin514, an aerobic Verrucomicrobial isolate from pasture soil.</title>
        <authorList>
            <person name="Kant R."/>
            <person name="van Passel M.W."/>
            <person name="Sangwan P."/>
            <person name="Palva A."/>
            <person name="Lucas S."/>
            <person name="Copeland A."/>
            <person name="Lapidus A."/>
            <person name="Glavina Del Rio T."/>
            <person name="Dalin E."/>
            <person name="Tice H."/>
            <person name="Bruce D."/>
            <person name="Goodwin L."/>
            <person name="Pitluck S."/>
            <person name="Chertkov O."/>
            <person name="Larimer F.W."/>
            <person name="Land M.L."/>
            <person name="Hauser L."/>
            <person name="Brettin T.S."/>
            <person name="Detter J.C."/>
            <person name="Han S."/>
            <person name="de Vos W.M."/>
            <person name="Janssen P.H."/>
            <person name="Smidt H."/>
        </authorList>
    </citation>
    <scope>NUCLEOTIDE SEQUENCE [LARGE SCALE GENOMIC DNA]</scope>
    <source>
        <strain evidence="2 3">Ellin514</strain>
    </source>
</reference>
<feature type="transmembrane region" description="Helical" evidence="1">
    <location>
        <begin position="215"/>
        <end position="234"/>
    </location>
</feature>
<dbReference type="Proteomes" id="UP000003688">
    <property type="component" value="Unassembled WGS sequence"/>
</dbReference>
<sequence length="243" mass="27232">MLLWHKLKVQFDPAFRFMGWGVGSLVGIVIGLTIGFAARFAAGAGSFGLAGVASFAAFISVLGGEYFVIHARINLALDVATLFSYENLIDYAKDADKAVTDDDIRKVLEEQGFSPRDLDPGEKVVFCKKRYARIMAVAFSNFTQHGPLPSVKELAKHYVKQGTITDQDIVEFRKRELPELREFLQGRPSQEEFSRTLRGVVGENLSLNKMLVQAWSPYLVLWLFFAAVTAYKIAYNKSETEDF</sequence>
<protein>
    <submittedName>
        <fullName evidence="2">Uncharacterized protein</fullName>
    </submittedName>
</protein>
<keyword evidence="1" id="KW-0472">Membrane</keyword>
<accession>B9XL03</accession>
<keyword evidence="3" id="KW-1185">Reference proteome</keyword>
<dbReference type="AlphaFoldDB" id="B9XL03"/>
<feature type="transmembrane region" description="Helical" evidence="1">
    <location>
        <begin position="20"/>
        <end position="41"/>
    </location>
</feature>
<keyword evidence="1" id="KW-1133">Transmembrane helix</keyword>
<dbReference type="EMBL" id="ABOX02000027">
    <property type="protein sequence ID" value="EEF59497.1"/>
    <property type="molecule type" value="Genomic_DNA"/>
</dbReference>
<evidence type="ECO:0000256" key="1">
    <source>
        <dbReference type="SAM" id="Phobius"/>
    </source>
</evidence>
<gene>
    <name evidence="2" type="ORF">Cflav_PD2341</name>
</gene>
<feature type="transmembrane region" description="Helical" evidence="1">
    <location>
        <begin position="47"/>
        <end position="68"/>
    </location>
</feature>
<organism evidence="2 3">
    <name type="scientific">Pedosphaera parvula (strain Ellin514)</name>
    <dbReference type="NCBI Taxonomy" id="320771"/>
    <lineage>
        <taxon>Bacteria</taxon>
        <taxon>Pseudomonadati</taxon>
        <taxon>Verrucomicrobiota</taxon>
        <taxon>Pedosphaerae</taxon>
        <taxon>Pedosphaerales</taxon>
        <taxon>Pedosphaeraceae</taxon>
        <taxon>Pedosphaera</taxon>
    </lineage>
</organism>
<name>B9XL03_PEDPL</name>
<keyword evidence="1" id="KW-0812">Transmembrane</keyword>
<proteinExistence type="predicted"/>
<comment type="caution">
    <text evidence="2">The sequence shown here is derived from an EMBL/GenBank/DDBJ whole genome shotgun (WGS) entry which is preliminary data.</text>
</comment>
<evidence type="ECO:0000313" key="2">
    <source>
        <dbReference type="EMBL" id="EEF59497.1"/>
    </source>
</evidence>
<evidence type="ECO:0000313" key="3">
    <source>
        <dbReference type="Proteomes" id="UP000003688"/>
    </source>
</evidence>